<dbReference type="FunCoup" id="A0A212R6L8">
    <property type="interactions" value="89"/>
</dbReference>
<organism evidence="11 12">
    <name type="scientific">Thermoflexus hugenholtzii JAD2</name>
    <dbReference type="NCBI Taxonomy" id="877466"/>
    <lineage>
        <taxon>Bacteria</taxon>
        <taxon>Bacillati</taxon>
        <taxon>Chloroflexota</taxon>
        <taxon>Thermoflexia</taxon>
        <taxon>Thermoflexales</taxon>
        <taxon>Thermoflexaceae</taxon>
        <taxon>Thermoflexus</taxon>
    </lineage>
</organism>
<evidence type="ECO:0000256" key="4">
    <source>
        <dbReference type="ARBA" id="ARBA00022801"/>
    </source>
</evidence>
<evidence type="ECO:0000256" key="1">
    <source>
        <dbReference type="ARBA" id="ARBA00001936"/>
    </source>
</evidence>
<dbReference type="PANTHER" id="PTHR11113">
    <property type="entry name" value="N-ACETYLGLUCOSAMINE-6-PHOSPHATE DEACETYLASE"/>
    <property type="match status" value="1"/>
</dbReference>
<evidence type="ECO:0000259" key="9">
    <source>
        <dbReference type="Pfam" id="PF01979"/>
    </source>
</evidence>
<keyword evidence="12" id="KW-1185">Reference proteome</keyword>
<evidence type="ECO:0000313" key="11">
    <source>
        <dbReference type="EMBL" id="SNB67836.1"/>
    </source>
</evidence>
<dbReference type="SUPFAM" id="SSF51556">
    <property type="entry name" value="Metallo-dependent hydrolases"/>
    <property type="match status" value="1"/>
</dbReference>
<dbReference type="Gene3D" id="3.20.20.140">
    <property type="entry name" value="Metal-dependent hydrolases"/>
    <property type="match status" value="1"/>
</dbReference>
<name>A0A212R6L8_9CHLR</name>
<dbReference type="InterPro" id="IPR006679">
    <property type="entry name" value="Adenine_deam"/>
</dbReference>
<accession>A0A212R6L8</accession>
<dbReference type="Proteomes" id="UP000197025">
    <property type="component" value="Unassembled WGS sequence"/>
</dbReference>
<dbReference type="PANTHER" id="PTHR11113:SF2">
    <property type="entry name" value="ADENINE DEAMINASE"/>
    <property type="match status" value="1"/>
</dbReference>
<dbReference type="NCBIfam" id="TIGR01178">
    <property type="entry name" value="ade"/>
    <property type="match status" value="1"/>
</dbReference>
<dbReference type="InterPro" id="IPR011059">
    <property type="entry name" value="Metal-dep_hydrolase_composite"/>
</dbReference>
<dbReference type="RefSeq" id="WP_200808155.1">
    <property type="nucleotide sequence ID" value="NZ_FYEK01000035.1"/>
</dbReference>
<sequence length="571" mass="62229">MMELAHRIRLARGQEPADLLLKGGRLVNVFTGEVYEADIAIHGGYIVGIGEGYTAREVIDLKGRFVAPGFIDAHVHIESSMVPPPEFARAVVPHGTTTVIIDPHEIANVLGLDGIRYMLNAAKYNPLSVFVMLPSCVPASPLETSGAALYWYDLQPMLSSPWVLGLAEMMNYPGVIQGDPVVLDKLRAFAHVVRDGHAPQLTGRDLVAYAAAGITSDHECTTAEEAREKARLGMYVFVRESSVARNLADLLPAITPANSRRFCFCTDDRHPADLLDEGHIDFLIRKAVRLGLDPVIAIQMATLNPAEHFRLHDRGAIAPGRVADLVVFSDLYDLRPEMVFRHGVQVAENGRPLWEPVNRKVALRGTMNVAWDRVSFRIPAQGRRIHVIGVIPDQLITRHLIEEARILDGEAVADPARDLLKIAVIERHRATGQMGLGFVKGMGLRRGALASSVAHDHHNLVVVGADDVSMLTAARAVAGAGGGMAAAEGERVLALVPLPIAGLMSDQSIETVRRQMDEVLQAARALGSELPNPLMTLSFLALEVIPELKITDIGLVDVNRFERIPLFLEES</sequence>
<keyword evidence="5 8" id="KW-0464">Manganese</keyword>
<gene>
    <name evidence="8" type="primary">ade</name>
    <name evidence="11" type="ORF">SAMN02746019_00001850</name>
</gene>
<dbReference type="Gene3D" id="2.30.40.10">
    <property type="entry name" value="Urease, subunit C, domain 1"/>
    <property type="match status" value="1"/>
</dbReference>
<feature type="domain" description="Amidohydrolase-related" evidence="9">
    <location>
        <begin position="65"/>
        <end position="344"/>
    </location>
</feature>
<dbReference type="FunFam" id="3.20.20.140:FF:000016">
    <property type="entry name" value="Adenine deaminase"/>
    <property type="match status" value="1"/>
</dbReference>
<dbReference type="InterPro" id="IPR026912">
    <property type="entry name" value="Adenine_deam_C"/>
</dbReference>
<dbReference type="Pfam" id="PF01979">
    <property type="entry name" value="Amidohydro_1"/>
    <property type="match status" value="1"/>
</dbReference>
<comment type="catalytic activity">
    <reaction evidence="6 8">
        <text>adenine + H2O + H(+) = hypoxanthine + NH4(+)</text>
        <dbReference type="Rhea" id="RHEA:23688"/>
        <dbReference type="ChEBI" id="CHEBI:15377"/>
        <dbReference type="ChEBI" id="CHEBI:15378"/>
        <dbReference type="ChEBI" id="CHEBI:16708"/>
        <dbReference type="ChEBI" id="CHEBI:17368"/>
        <dbReference type="ChEBI" id="CHEBI:28938"/>
        <dbReference type="EC" id="3.5.4.2"/>
    </reaction>
</comment>
<dbReference type="SUPFAM" id="SSF51338">
    <property type="entry name" value="Composite domain of metallo-dependent hydrolases"/>
    <property type="match status" value="1"/>
</dbReference>
<evidence type="ECO:0000256" key="8">
    <source>
        <dbReference type="HAMAP-Rule" id="MF_01518"/>
    </source>
</evidence>
<evidence type="ECO:0000256" key="2">
    <source>
        <dbReference type="ARBA" id="ARBA00006773"/>
    </source>
</evidence>
<evidence type="ECO:0000256" key="6">
    <source>
        <dbReference type="ARBA" id="ARBA00047720"/>
    </source>
</evidence>
<dbReference type="GO" id="GO:0000034">
    <property type="term" value="F:adenine deaminase activity"/>
    <property type="evidence" value="ECO:0007669"/>
    <property type="project" value="UniProtKB-UniRule"/>
</dbReference>
<protein>
    <recommendedName>
        <fullName evidence="7 8">Adenine deaminase</fullName>
        <shortName evidence="8">Adenase</shortName>
        <shortName evidence="8">Adenine aminase</shortName>
        <ecNumber evidence="3 8">3.5.4.2</ecNumber>
    </recommendedName>
</protein>
<comment type="cofactor">
    <cofactor evidence="1 8">
        <name>Mn(2+)</name>
        <dbReference type="ChEBI" id="CHEBI:29035"/>
    </cofactor>
</comment>
<dbReference type="AlphaFoldDB" id="A0A212R6L8"/>
<evidence type="ECO:0000256" key="3">
    <source>
        <dbReference type="ARBA" id="ARBA00012782"/>
    </source>
</evidence>
<comment type="similarity">
    <text evidence="2 8">Belongs to the metallo-dependent hydrolases superfamily. Adenine deaminase family.</text>
</comment>
<dbReference type="HAMAP" id="MF_01518">
    <property type="entry name" value="Adenine_deamin"/>
    <property type="match status" value="1"/>
</dbReference>
<dbReference type="GO" id="GO:0006146">
    <property type="term" value="P:adenine catabolic process"/>
    <property type="evidence" value="ECO:0007669"/>
    <property type="project" value="InterPro"/>
</dbReference>
<dbReference type="EMBL" id="FYEK01000035">
    <property type="protein sequence ID" value="SNB67836.1"/>
    <property type="molecule type" value="Genomic_DNA"/>
</dbReference>
<proteinExistence type="inferred from homology"/>
<dbReference type="InterPro" id="IPR032466">
    <property type="entry name" value="Metal_Hydrolase"/>
</dbReference>
<feature type="domain" description="Adenine deaminase C-terminal" evidence="10">
    <location>
        <begin position="394"/>
        <end position="562"/>
    </location>
</feature>
<keyword evidence="4 8" id="KW-0378">Hydrolase</keyword>
<dbReference type="CDD" id="cd01295">
    <property type="entry name" value="AdeC"/>
    <property type="match status" value="1"/>
</dbReference>
<evidence type="ECO:0000256" key="5">
    <source>
        <dbReference type="ARBA" id="ARBA00023211"/>
    </source>
</evidence>
<dbReference type="EC" id="3.5.4.2" evidence="3 8"/>
<evidence type="ECO:0000256" key="7">
    <source>
        <dbReference type="ARBA" id="ARBA00069718"/>
    </source>
</evidence>
<reference evidence="12" key="1">
    <citation type="submission" date="2017-06" db="EMBL/GenBank/DDBJ databases">
        <authorList>
            <person name="Varghese N."/>
            <person name="Submissions S."/>
        </authorList>
    </citation>
    <scope>NUCLEOTIDE SEQUENCE [LARGE SCALE GENOMIC DNA]</scope>
    <source>
        <strain evidence="12">JAD2</strain>
    </source>
</reference>
<dbReference type="InParanoid" id="A0A212R6L8"/>
<evidence type="ECO:0000259" key="10">
    <source>
        <dbReference type="Pfam" id="PF13382"/>
    </source>
</evidence>
<evidence type="ECO:0000313" key="12">
    <source>
        <dbReference type="Proteomes" id="UP000197025"/>
    </source>
</evidence>
<dbReference type="Pfam" id="PF13382">
    <property type="entry name" value="Adenine_deam_C"/>
    <property type="match status" value="1"/>
</dbReference>
<dbReference type="InterPro" id="IPR006680">
    <property type="entry name" value="Amidohydro-rel"/>
</dbReference>